<evidence type="ECO:0000313" key="4">
    <source>
        <dbReference type="Proteomes" id="UP000451565"/>
    </source>
</evidence>
<gene>
    <name evidence="3" type="ORF">GEV47_17815</name>
</gene>
<feature type="chain" id="PRO_5032699820" evidence="2">
    <location>
        <begin position="22"/>
        <end position="114"/>
    </location>
</feature>
<evidence type="ECO:0000256" key="1">
    <source>
        <dbReference type="SAM" id="MobiDB-lite"/>
    </source>
</evidence>
<feature type="compositionally biased region" description="Low complexity" evidence="1">
    <location>
        <begin position="89"/>
        <end position="101"/>
    </location>
</feature>
<reference evidence="3 4" key="1">
    <citation type="submission" date="2019-10" db="EMBL/GenBank/DDBJ databases">
        <title>Glaciimonas soli sp. nov., a psychrophilic bacterium isolated from the forest soil of a high elevation mountain in Taiwan.</title>
        <authorList>
            <person name="Wang L.-T."/>
            <person name="Shieh W.Y."/>
        </authorList>
    </citation>
    <scope>NUCLEOTIDE SEQUENCE [LARGE SCALE GENOMIC DNA]</scope>
    <source>
        <strain evidence="3 4">GS1</strain>
    </source>
</reference>
<dbReference type="OrthoDB" id="8687931at2"/>
<dbReference type="Gene3D" id="1.10.150.280">
    <property type="entry name" value="AF1531-like domain"/>
    <property type="match status" value="1"/>
</dbReference>
<dbReference type="AlphaFoldDB" id="A0A843YX14"/>
<feature type="signal peptide" evidence="2">
    <location>
        <begin position="1"/>
        <end position="21"/>
    </location>
</feature>
<proteinExistence type="predicted"/>
<dbReference type="Pfam" id="PF12836">
    <property type="entry name" value="HHH_3"/>
    <property type="match status" value="1"/>
</dbReference>
<comment type="caution">
    <text evidence="3">The sequence shown here is derived from an EMBL/GenBank/DDBJ whole genome shotgun (WGS) entry which is preliminary data.</text>
</comment>
<organism evidence="3 4">
    <name type="scientific">Glaciimonas soli</name>
    <dbReference type="NCBI Taxonomy" id="2590999"/>
    <lineage>
        <taxon>Bacteria</taxon>
        <taxon>Pseudomonadati</taxon>
        <taxon>Pseudomonadota</taxon>
        <taxon>Betaproteobacteria</taxon>
        <taxon>Burkholderiales</taxon>
        <taxon>Oxalobacteraceae</taxon>
        <taxon>Glaciimonas</taxon>
    </lineage>
</organism>
<dbReference type="RefSeq" id="WP_153236148.1">
    <property type="nucleotide sequence ID" value="NZ_WINI01000009.1"/>
</dbReference>
<feature type="region of interest" description="Disordered" evidence="1">
    <location>
        <begin position="87"/>
        <end position="114"/>
    </location>
</feature>
<accession>A0A843YX14</accession>
<sequence>MLKKILWFVVVSFATMGLAFAQVDVNKGDRAALDGIKGIGPATSQRIIDERTKGGNFKDWPDFETRVKGISGKKSVKLSEAGLTVNGQAKTNATTPATTAPKEVKNKTAAVTKK</sequence>
<protein>
    <submittedName>
        <fullName evidence="3">Helix-hairpin-helix domain-containing protein</fullName>
    </submittedName>
</protein>
<evidence type="ECO:0000256" key="2">
    <source>
        <dbReference type="SAM" id="SignalP"/>
    </source>
</evidence>
<dbReference type="InterPro" id="IPR010994">
    <property type="entry name" value="RuvA_2-like"/>
</dbReference>
<dbReference type="SUPFAM" id="SSF47781">
    <property type="entry name" value="RuvA domain 2-like"/>
    <property type="match status" value="1"/>
</dbReference>
<keyword evidence="2" id="KW-0732">Signal</keyword>
<dbReference type="Proteomes" id="UP000451565">
    <property type="component" value="Unassembled WGS sequence"/>
</dbReference>
<keyword evidence="4" id="KW-1185">Reference proteome</keyword>
<name>A0A843YX14_9BURK</name>
<evidence type="ECO:0000313" key="3">
    <source>
        <dbReference type="EMBL" id="MQR02537.1"/>
    </source>
</evidence>
<dbReference type="EMBL" id="WINI01000009">
    <property type="protein sequence ID" value="MQR02537.1"/>
    <property type="molecule type" value="Genomic_DNA"/>
</dbReference>